<dbReference type="EMBL" id="LAZR01000242">
    <property type="protein sequence ID" value="KKN79783.1"/>
    <property type="molecule type" value="Genomic_DNA"/>
</dbReference>
<name>A0A0F9WMG9_9ZZZZ</name>
<dbReference type="AlphaFoldDB" id="A0A0F9WMG9"/>
<sequence length="115" mass="12097">MSSLNTAPERPVYAEGEENLESVSFDGVLDSGELLASVTSVTELTSTDLTISNEAVSTAALIINNVTVITGRAIQFKVVGQLVATGSYTLKLIVVTDSSPAQKKVKFVEFVTKGS</sequence>
<accession>A0A0F9WMG9</accession>
<organism evidence="1">
    <name type="scientific">marine sediment metagenome</name>
    <dbReference type="NCBI Taxonomy" id="412755"/>
    <lineage>
        <taxon>unclassified sequences</taxon>
        <taxon>metagenomes</taxon>
        <taxon>ecological metagenomes</taxon>
    </lineage>
</organism>
<protein>
    <submittedName>
        <fullName evidence="1">Uncharacterized protein</fullName>
    </submittedName>
</protein>
<reference evidence="1" key="1">
    <citation type="journal article" date="2015" name="Nature">
        <title>Complex archaea that bridge the gap between prokaryotes and eukaryotes.</title>
        <authorList>
            <person name="Spang A."/>
            <person name="Saw J.H."/>
            <person name="Jorgensen S.L."/>
            <person name="Zaremba-Niedzwiedzka K."/>
            <person name="Martijn J."/>
            <person name="Lind A.E."/>
            <person name="van Eijk R."/>
            <person name="Schleper C."/>
            <person name="Guy L."/>
            <person name="Ettema T.J."/>
        </authorList>
    </citation>
    <scope>NUCLEOTIDE SEQUENCE</scope>
</reference>
<gene>
    <name evidence="1" type="ORF">LCGC14_0336380</name>
</gene>
<proteinExistence type="predicted"/>
<comment type="caution">
    <text evidence="1">The sequence shown here is derived from an EMBL/GenBank/DDBJ whole genome shotgun (WGS) entry which is preliminary data.</text>
</comment>
<evidence type="ECO:0000313" key="1">
    <source>
        <dbReference type="EMBL" id="KKN79783.1"/>
    </source>
</evidence>